<evidence type="ECO:0000256" key="3">
    <source>
        <dbReference type="ARBA" id="ARBA00022692"/>
    </source>
</evidence>
<name>A0A9D1KGI2_9FIRM</name>
<reference evidence="7" key="1">
    <citation type="submission" date="2020-10" db="EMBL/GenBank/DDBJ databases">
        <authorList>
            <person name="Gilroy R."/>
        </authorList>
    </citation>
    <scope>NUCLEOTIDE SEQUENCE</scope>
    <source>
        <strain evidence="7">CHK123-3438</strain>
    </source>
</reference>
<dbReference type="AlphaFoldDB" id="A0A9D1KGI2"/>
<keyword evidence="2" id="KW-1003">Cell membrane</keyword>
<evidence type="ECO:0000313" key="8">
    <source>
        <dbReference type="Proteomes" id="UP000886860"/>
    </source>
</evidence>
<feature type="transmembrane region" description="Helical" evidence="6">
    <location>
        <begin position="227"/>
        <end position="249"/>
    </location>
</feature>
<dbReference type="PANTHER" id="PTHR30250:SF26">
    <property type="entry name" value="PSMA PROTEIN"/>
    <property type="match status" value="1"/>
</dbReference>
<evidence type="ECO:0000256" key="6">
    <source>
        <dbReference type="SAM" id="Phobius"/>
    </source>
</evidence>
<feature type="transmembrane region" description="Helical" evidence="6">
    <location>
        <begin position="459"/>
        <end position="482"/>
    </location>
</feature>
<comment type="subcellular location">
    <subcellularLocation>
        <location evidence="1">Cell membrane</location>
        <topology evidence="1">Multi-pass membrane protein</topology>
    </subcellularLocation>
</comment>
<feature type="transmembrane region" description="Helical" evidence="6">
    <location>
        <begin position="343"/>
        <end position="371"/>
    </location>
</feature>
<feature type="transmembrane region" description="Helical" evidence="6">
    <location>
        <begin position="153"/>
        <end position="175"/>
    </location>
</feature>
<dbReference type="InterPro" id="IPR050833">
    <property type="entry name" value="Poly_Biosynth_Transport"/>
</dbReference>
<evidence type="ECO:0000256" key="5">
    <source>
        <dbReference type="ARBA" id="ARBA00023136"/>
    </source>
</evidence>
<gene>
    <name evidence="7" type="ORF">IAB60_08730</name>
</gene>
<feature type="transmembrane region" description="Helical" evidence="6">
    <location>
        <begin position="50"/>
        <end position="69"/>
    </location>
</feature>
<dbReference type="Proteomes" id="UP000886860">
    <property type="component" value="Unassembled WGS sequence"/>
</dbReference>
<reference evidence="7" key="2">
    <citation type="journal article" date="2021" name="PeerJ">
        <title>Extensive microbial diversity within the chicken gut microbiome revealed by metagenomics and culture.</title>
        <authorList>
            <person name="Gilroy R."/>
            <person name="Ravi A."/>
            <person name="Getino M."/>
            <person name="Pursley I."/>
            <person name="Horton D.L."/>
            <person name="Alikhan N.F."/>
            <person name="Baker D."/>
            <person name="Gharbi K."/>
            <person name="Hall N."/>
            <person name="Watson M."/>
            <person name="Adriaenssens E.M."/>
            <person name="Foster-Nyarko E."/>
            <person name="Jarju S."/>
            <person name="Secka A."/>
            <person name="Antonio M."/>
            <person name="Oren A."/>
            <person name="Chaudhuri R.R."/>
            <person name="La Ragione R."/>
            <person name="Hildebrand F."/>
            <person name="Pallen M.J."/>
        </authorList>
    </citation>
    <scope>NUCLEOTIDE SEQUENCE</scope>
    <source>
        <strain evidence="7">CHK123-3438</strain>
    </source>
</reference>
<feature type="transmembrane region" description="Helical" evidence="6">
    <location>
        <begin position="432"/>
        <end position="453"/>
    </location>
</feature>
<keyword evidence="4 6" id="KW-1133">Transmembrane helix</keyword>
<feature type="transmembrane region" description="Helical" evidence="6">
    <location>
        <begin position="383"/>
        <end position="411"/>
    </location>
</feature>
<dbReference type="GO" id="GO:0005886">
    <property type="term" value="C:plasma membrane"/>
    <property type="evidence" value="ECO:0007669"/>
    <property type="project" value="UniProtKB-SubCell"/>
</dbReference>
<organism evidence="7 8">
    <name type="scientific">Candidatus Caccovicinus merdipullorum</name>
    <dbReference type="NCBI Taxonomy" id="2840724"/>
    <lineage>
        <taxon>Bacteria</taxon>
        <taxon>Bacillati</taxon>
        <taxon>Bacillota</taxon>
        <taxon>Clostridia</taxon>
        <taxon>Eubacteriales</taxon>
        <taxon>Candidatus Caccovicinus</taxon>
    </lineage>
</organism>
<proteinExistence type="predicted"/>
<evidence type="ECO:0000256" key="2">
    <source>
        <dbReference type="ARBA" id="ARBA00022475"/>
    </source>
</evidence>
<feature type="transmembrane region" description="Helical" evidence="6">
    <location>
        <begin position="181"/>
        <end position="203"/>
    </location>
</feature>
<comment type="caution">
    <text evidence="7">The sequence shown here is derived from an EMBL/GenBank/DDBJ whole genome shotgun (WGS) entry which is preliminary data.</text>
</comment>
<dbReference type="EMBL" id="DVKS01000152">
    <property type="protein sequence ID" value="HIT42161.1"/>
    <property type="molecule type" value="Genomic_DNA"/>
</dbReference>
<evidence type="ECO:0008006" key="9">
    <source>
        <dbReference type="Google" id="ProtNLM"/>
    </source>
</evidence>
<evidence type="ECO:0000313" key="7">
    <source>
        <dbReference type="EMBL" id="HIT42161.1"/>
    </source>
</evidence>
<feature type="transmembrane region" description="Helical" evidence="6">
    <location>
        <begin position="310"/>
        <end position="331"/>
    </location>
</feature>
<accession>A0A9D1KGI2</accession>
<feature type="transmembrane region" description="Helical" evidence="6">
    <location>
        <begin position="124"/>
        <end position="141"/>
    </location>
</feature>
<keyword evidence="3 6" id="KW-0812">Transmembrane</keyword>
<sequence>MRGRQAMKNVTANLLLQLVTAASGLLLPRFYLLAYGSAMNGMVSSVGQFMSYLTLVEAGVGSASAVALYGPLSRKDEGDVNAILAAAREFYIRSGILYFILVAGLTFGYPYLVEGQVPAETTRAIIMILSFSNLVDYFFLGKYRVLLNADQHGYVVTLVQCLGTVVNTVISIILIQMGFGIAMVRGVATAVYVMRSILIYWYVRCHYPYLDFHVLPNKKPLAQKWSVLLHQVVSIVVNNTDLVLLTVFLKGDSLLEVSVYSVYNMVAYNLSNVVSSFSNSLGSGFGELFAIHEEEKLQDAYGAYEFLYDMMLFICYTCMAGLLGSFIRIYTSDVTDVRYLRPELVVLFPLLGLLQNIRIPGLTMICAAGHYEETRWRAVTEAVINLTVSIALVNHLGIVGVLLGTLASYGYRTFDVLFYNSRYLVKGVWKRSLRRLAVNGAAAGISLVIWYLFPKIPATGYGSWLVCAVICGLISAAVILTANRIAEPEQMKLAIRRIQGVFGRGGRKKEVA</sequence>
<keyword evidence="5 6" id="KW-0472">Membrane</keyword>
<dbReference type="PANTHER" id="PTHR30250">
    <property type="entry name" value="PST FAMILY PREDICTED COLANIC ACID TRANSPORTER"/>
    <property type="match status" value="1"/>
</dbReference>
<evidence type="ECO:0000256" key="1">
    <source>
        <dbReference type="ARBA" id="ARBA00004651"/>
    </source>
</evidence>
<protein>
    <recommendedName>
        <fullName evidence="9">Polysaccharide biosynthesis protein</fullName>
    </recommendedName>
</protein>
<feature type="transmembrane region" description="Helical" evidence="6">
    <location>
        <begin position="90"/>
        <end position="112"/>
    </location>
</feature>
<evidence type="ECO:0000256" key="4">
    <source>
        <dbReference type="ARBA" id="ARBA00022989"/>
    </source>
</evidence>